<feature type="transmembrane region" description="Helical" evidence="1">
    <location>
        <begin position="83"/>
        <end position="102"/>
    </location>
</feature>
<keyword evidence="1" id="KW-1133">Transmembrane helix</keyword>
<organism evidence="3 4">
    <name type="scientific">Micromonospora cathayae</name>
    <dbReference type="NCBI Taxonomy" id="3028804"/>
    <lineage>
        <taxon>Bacteria</taxon>
        <taxon>Bacillati</taxon>
        <taxon>Actinomycetota</taxon>
        <taxon>Actinomycetes</taxon>
        <taxon>Micromonosporales</taxon>
        <taxon>Micromonosporaceae</taxon>
        <taxon>Micromonospora</taxon>
    </lineage>
</organism>
<evidence type="ECO:0000259" key="2">
    <source>
        <dbReference type="Pfam" id="PF23636"/>
    </source>
</evidence>
<dbReference type="InterPro" id="IPR055568">
    <property type="entry name" value="DUF7144"/>
</dbReference>
<protein>
    <recommendedName>
        <fullName evidence="2">DUF7144 domain-containing protein</fullName>
    </recommendedName>
</protein>
<reference evidence="3 4" key="1">
    <citation type="submission" date="2023-02" db="EMBL/GenBank/DDBJ databases">
        <authorList>
            <person name="Mo P."/>
        </authorList>
    </citation>
    <scope>NUCLEOTIDE SEQUENCE [LARGE SCALE GENOMIC DNA]</scope>
    <source>
        <strain evidence="3 4">HUAS 3</strain>
    </source>
</reference>
<feature type="domain" description="DUF7144" evidence="2">
    <location>
        <begin position="16"/>
        <end position="123"/>
    </location>
</feature>
<evidence type="ECO:0000313" key="3">
    <source>
        <dbReference type="EMBL" id="WDZ87668.1"/>
    </source>
</evidence>
<feature type="transmembrane region" description="Helical" evidence="1">
    <location>
        <begin position="59"/>
        <end position="78"/>
    </location>
</feature>
<dbReference type="EMBL" id="CP118615">
    <property type="protein sequence ID" value="WDZ87668.1"/>
    <property type="molecule type" value="Genomic_DNA"/>
</dbReference>
<evidence type="ECO:0000313" key="4">
    <source>
        <dbReference type="Proteomes" id="UP001219605"/>
    </source>
</evidence>
<dbReference type="Pfam" id="PF23636">
    <property type="entry name" value="DUF7144"/>
    <property type="match status" value="1"/>
</dbReference>
<keyword evidence="1" id="KW-0472">Membrane</keyword>
<accession>A0ABY8A079</accession>
<keyword evidence="4" id="KW-1185">Reference proteome</keyword>
<dbReference type="RefSeq" id="WP_275034673.1">
    <property type="nucleotide sequence ID" value="NZ_CP118615.1"/>
</dbReference>
<name>A0ABY8A079_9ACTN</name>
<proteinExistence type="predicted"/>
<keyword evidence="1" id="KW-0812">Transmembrane</keyword>
<dbReference type="Proteomes" id="UP001219605">
    <property type="component" value="Chromosome"/>
</dbReference>
<evidence type="ECO:0000256" key="1">
    <source>
        <dbReference type="SAM" id="Phobius"/>
    </source>
</evidence>
<sequence length="142" mass="14435">MTGAGHVPTVASAGAVRLAAALLGSAGLVDILAGVSELDIDPYLVVTDEGLVRLDVTGWLWLHVGTGSLALVAALVVLTGRRWAWWVGVVAAVAAGAVNLLFLPYHPLRAALVLGLYLAAARLVLRSRPVATDGPVSTPGAG</sequence>
<gene>
    <name evidence="3" type="ORF">PVK37_15285</name>
</gene>